<name>A0A0E3GTR2_SACSO</name>
<dbReference type="EMBL" id="CP033241">
    <property type="protein sequence ID" value="AZF84398.1"/>
    <property type="molecule type" value="Genomic_DNA"/>
</dbReference>
<dbReference type="RefSeq" id="WP_009989894.1">
    <property type="nucleotide sequence ID" value="NZ_CP011055.2"/>
</dbReference>
<dbReference type="Proteomes" id="UP000033085">
    <property type="component" value="Chromosome"/>
</dbReference>
<dbReference type="EMBL" id="CP033240">
    <property type="protein sequence ID" value="AZF81823.1"/>
    <property type="molecule type" value="Genomic_DNA"/>
</dbReference>
<evidence type="ECO:0000313" key="19">
    <source>
        <dbReference type="Proteomes" id="UP000273194"/>
    </source>
</evidence>
<proteinExistence type="predicted"/>
<evidence type="ECO:0000313" key="5">
    <source>
        <dbReference type="EMBL" id="AZF71368.1"/>
    </source>
</evidence>
<protein>
    <submittedName>
        <fullName evidence="1">Uncharacterized protein</fullName>
    </submittedName>
</protein>
<dbReference type="EMBL" id="CP033236">
    <property type="protein sequence ID" value="AZF71368.1"/>
    <property type="molecule type" value="Genomic_DNA"/>
</dbReference>
<dbReference type="Proteomes" id="UP000275843">
    <property type="component" value="Chromosome"/>
</dbReference>
<evidence type="ECO:0000313" key="2">
    <source>
        <dbReference type="EMBL" id="AKA76963.1"/>
    </source>
</evidence>
<dbReference type="OMA" id="IVVFRTH"/>
<gene>
    <name evidence="11" type="ORF">HFC64_00270</name>
    <name evidence="12" type="ORF">SSOP1_1088</name>
    <name evidence="3" type="ORF">SULA_2065</name>
    <name evidence="1" type="ORF">SULB_2066</name>
    <name evidence="2" type="ORF">SULC_2064</name>
    <name evidence="4" type="ORF">SULG_10415</name>
    <name evidence="5" type="ORF">SULH_10415</name>
    <name evidence="6" type="ORF">SULI_10415</name>
    <name evidence="7" type="ORF">SULM_10405</name>
    <name evidence="8" type="ORF">SULN_10405</name>
    <name evidence="9" type="ORF">SULO_10415</name>
    <name evidence="10" type="ORF">SULZ_10350</name>
</gene>
<evidence type="ECO:0000313" key="15">
    <source>
        <dbReference type="Proteomes" id="UP000033106"/>
    </source>
</evidence>
<dbReference type="KEGG" id="ssoa:SULA_2065"/>
<dbReference type="KEGG" id="ssol:SULB_2066"/>
<evidence type="ECO:0000313" key="1">
    <source>
        <dbReference type="EMBL" id="AKA74266.1"/>
    </source>
</evidence>
<dbReference type="Proteomes" id="UP000278715">
    <property type="component" value="Chromosome"/>
</dbReference>
<dbReference type="EMBL" id="CP011057">
    <property type="protein sequence ID" value="AKA79655.1"/>
    <property type="molecule type" value="Genomic_DNA"/>
</dbReference>
<evidence type="ECO:0000313" key="6">
    <source>
        <dbReference type="EMBL" id="AZF73988.1"/>
    </source>
</evidence>
<dbReference type="AlphaFoldDB" id="A0A0E3GTR2"/>
<dbReference type="Proteomes" id="UP000267993">
    <property type="component" value="Chromosome"/>
</dbReference>
<dbReference type="EMBL" id="CP011055">
    <property type="protein sequence ID" value="AKA74266.1"/>
    <property type="molecule type" value="Genomic_DNA"/>
</dbReference>
<dbReference type="OrthoDB" id="36347at2157"/>
<reference evidence="16" key="2">
    <citation type="submission" date="2016-04" db="EMBL/GenBank/DDBJ databases">
        <authorList>
            <person name="Shah S.A."/>
            <person name="Garrett R.A."/>
        </authorList>
    </citation>
    <scope>NUCLEOTIDE SEQUENCE [LARGE SCALE GENOMIC DNA]</scope>
    <source>
        <strain evidence="16">ATCC 35091 / DSM 1616 / JCM 8930 / NBRC 15331 / P1</strain>
    </source>
</reference>
<evidence type="ECO:0000313" key="3">
    <source>
        <dbReference type="EMBL" id="AKA79655.1"/>
    </source>
</evidence>
<dbReference type="Proteomes" id="UP000273443">
    <property type="component" value="Chromosome"/>
</dbReference>
<sequence>MKEIDLTEEKDANVRKFIVVQNLQSDDTEIVFKVDKDGKNMIEDLCHELEYECEEYEKDGVYSVKIKKSTEVKGSVSDATDFLVPLPPKSVNEKILNPAILTLFIPQIKAVSSIRERIYLLRIKWVISWDTPLTVYSVKLDDNRYIARYYASQKIPLFVVSFGFDFYIMSEGTGSRIKMKEWYKGPFKQLAKGEIEKHLKKAKEVLPEFLIKI</sequence>
<evidence type="ECO:0000313" key="12">
    <source>
        <dbReference type="EMBL" id="SAI84642.1"/>
    </source>
</evidence>
<evidence type="ECO:0000313" key="11">
    <source>
        <dbReference type="EMBL" id="QPG48629.1"/>
    </source>
</evidence>
<dbReference type="PATRIC" id="fig|2287.6.peg.2115"/>
<dbReference type="EMBL" id="CP033237">
    <property type="protein sequence ID" value="AZF73988.1"/>
    <property type="molecule type" value="Genomic_DNA"/>
</dbReference>
<evidence type="ECO:0000313" key="7">
    <source>
        <dbReference type="EMBL" id="AZF76611.1"/>
    </source>
</evidence>
<evidence type="ECO:0000313" key="10">
    <source>
        <dbReference type="EMBL" id="AZF84398.1"/>
    </source>
</evidence>
<reference evidence="12" key="3">
    <citation type="submission" date="2016-04" db="EMBL/GenBank/DDBJ databases">
        <authorList>
            <person name="Evans L.H."/>
            <person name="Alamgir A."/>
            <person name="Owens N."/>
            <person name="Weber N.D."/>
            <person name="Virtaneva K."/>
            <person name="Barbian K."/>
            <person name="Babar A."/>
            <person name="Rosenke K."/>
        </authorList>
    </citation>
    <scope>NUCLEOTIDE SEQUENCE</scope>
    <source>
        <strain evidence="12">P1</strain>
    </source>
</reference>
<evidence type="ECO:0000313" key="22">
    <source>
        <dbReference type="Proteomes" id="UP000278715"/>
    </source>
</evidence>
<dbReference type="Proteomes" id="UP000273194">
    <property type="component" value="Chromosome"/>
</dbReference>
<dbReference type="EMBL" id="CP033239">
    <property type="protein sequence ID" value="AZF79219.1"/>
    <property type="molecule type" value="Genomic_DNA"/>
</dbReference>
<dbReference type="EMBL" id="CP033235">
    <property type="protein sequence ID" value="AZF68748.1"/>
    <property type="molecule type" value="Genomic_DNA"/>
</dbReference>
<dbReference type="Proteomes" id="UP000033057">
    <property type="component" value="Chromosome"/>
</dbReference>
<evidence type="ECO:0000313" key="4">
    <source>
        <dbReference type="EMBL" id="AZF68748.1"/>
    </source>
</evidence>
<dbReference type="Proteomes" id="UP000033106">
    <property type="component" value="Chromosome"/>
</dbReference>
<evidence type="ECO:0000313" key="21">
    <source>
        <dbReference type="Proteomes" id="UP000275843"/>
    </source>
</evidence>
<evidence type="ECO:0000313" key="18">
    <source>
        <dbReference type="Proteomes" id="UP000269431"/>
    </source>
</evidence>
<accession>A0A0E3GTR2</accession>
<evidence type="ECO:0000313" key="9">
    <source>
        <dbReference type="EMBL" id="AZF81823.1"/>
    </source>
</evidence>
<evidence type="ECO:0000313" key="16">
    <source>
        <dbReference type="Proteomes" id="UP000076770"/>
    </source>
</evidence>
<dbReference type="GeneID" id="44129992"/>
<dbReference type="SUPFAM" id="SSF55961">
    <property type="entry name" value="Bet v1-like"/>
    <property type="match status" value="1"/>
</dbReference>
<dbReference type="Proteomes" id="UP000076770">
    <property type="component" value="Chromosome i"/>
</dbReference>
<dbReference type="EMBL" id="CP050869">
    <property type="protein sequence ID" value="QPG48629.1"/>
    <property type="molecule type" value="Genomic_DNA"/>
</dbReference>
<reference evidence="1" key="5">
    <citation type="submission" date="2018-10" db="EMBL/GenBank/DDBJ databases">
        <authorList>
            <person name="McCarthy S."/>
            <person name="Gradnigo J."/>
            <person name="Johnson T."/>
            <person name="Payne S."/>
            <person name="Lipzen A."/>
            <person name="Schackwitz W."/>
            <person name="Martin J."/>
            <person name="Moriyama E."/>
            <person name="Blum P."/>
        </authorList>
    </citation>
    <scope>NUCLEOTIDE SEQUENCE</scope>
    <source>
        <strain evidence="1">SARC-B</strain>
        <strain evidence="2">SARC-C</strain>
        <strain evidence="3">SULA</strain>
    </source>
</reference>
<organism evidence="1 14">
    <name type="scientific">Saccharolobus solfataricus</name>
    <name type="common">Sulfolobus solfataricus</name>
    <dbReference type="NCBI Taxonomy" id="2287"/>
    <lineage>
        <taxon>Archaea</taxon>
        <taxon>Thermoproteota</taxon>
        <taxon>Thermoprotei</taxon>
        <taxon>Sulfolobales</taxon>
        <taxon>Sulfolobaceae</taxon>
        <taxon>Saccharolobus</taxon>
    </lineage>
</organism>
<evidence type="ECO:0000313" key="13">
    <source>
        <dbReference type="Proteomes" id="UP000033057"/>
    </source>
</evidence>
<dbReference type="Proteomes" id="UP000269431">
    <property type="component" value="Chromosome"/>
</dbReference>
<dbReference type="GeneID" id="1454101"/>
<evidence type="ECO:0000313" key="20">
    <source>
        <dbReference type="Proteomes" id="UP000273443"/>
    </source>
</evidence>
<evidence type="ECO:0000313" key="24">
    <source>
        <dbReference type="Proteomes" id="UP000594632"/>
    </source>
</evidence>
<dbReference type="EMBL" id="LT549890">
    <property type="protein sequence ID" value="SAI84642.1"/>
    <property type="molecule type" value="Genomic_DNA"/>
</dbReference>
<evidence type="ECO:0000313" key="8">
    <source>
        <dbReference type="EMBL" id="AZF79219.1"/>
    </source>
</evidence>
<dbReference type="EMBL" id="CP033238">
    <property type="protein sequence ID" value="AZF76611.1"/>
    <property type="molecule type" value="Genomic_DNA"/>
</dbReference>
<dbReference type="KEGG" id="ssof:SULC_2064"/>
<reference evidence="11 24" key="6">
    <citation type="journal article" date="2020" name="Nat. Commun.">
        <title>The structures of two archaeal type IV pili illuminate evolutionary relationships.</title>
        <authorList>
            <person name="Wang F."/>
            <person name="Baquero D.P."/>
            <person name="Su Z."/>
            <person name="Beltran L.C."/>
            <person name="Prangishvili D."/>
            <person name="Krupovic M."/>
            <person name="Egelman E.H."/>
        </authorList>
    </citation>
    <scope>NUCLEOTIDE SEQUENCE [LARGE SCALE GENOMIC DNA]</scope>
    <source>
        <strain evidence="11 24">POZ149</strain>
    </source>
</reference>
<dbReference type="Proteomes" id="UP000282269">
    <property type="component" value="Chromosome"/>
</dbReference>
<dbReference type="Proteomes" id="UP000594632">
    <property type="component" value="Chromosome"/>
</dbReference>
<reference evidence="17 18" key="4">
    <citation type="journal article" date="2018" name="Proc. Natl. Acad. Sci. U.S.A.">
        <title>Nonmutational mechanism of inheritance in the Archaeon Sulfolobus solfataricus.</title>
        <authorList>
            <person name="Payne S."/>
            <person name="McCarthy S."/>
            <person name="Johnson T."/>
            <person name="North E."/>
            <person name="Blum P."/>
        </authorList>
    </citation>
    <scope>NUCLEOTIDE SEQUENCE [LARGE SCALE GENOMIC DNA]</scope>
    <source>
        <strain evidence="5 17">SARC-H</strain>
        <strain evidence="6 21">SARC-I</strain>
        <strain evidence="8 22">SARC-N</strain>
        <strain evidence="9 23">SARC-O</strain>
        <strain evidence="10 18">SUL120</strain>
        <strain evidence="4 19">SULG</strain>
        <strain evidence="7 20">SULM</strain>
    </source>
</reference>
<reference evidence="13 14" key="1">
    <citation type="journal article" date="2015" name="Genome Announc.">
        <title>Complete Genome Sequence of Sulfolobus solfataricus Strain 98/2 and Evolved Derivatives.</title>
        <authorList>
            <person name="McCarthy S."/>
            <person name="Gradnigo J."/>
            <person name="Johnson T."/>
            <person name="Payne S."/>
            <person name="Lipzen A."/>
            <person name="Martin J."/>
            <person name="Schackwitz W."/>
            <person name="Moriyama E."/>
            <person name="Blum P."/>
        </authorList>
    </citation>
    <scope>NUCLEOTIDE SEQUENCE [LARGE SCALE GENOMIC DNA]</scope>
    <source>
        <strain evidence="13">98/2 SULC</strain>
        <strain evidence="1">SARC-B</strain>
        <strain evidence="2">SARC-C</strain>
        <strain evidence="3 15">SULA</strain>
        <strain evidence="14">SULB</strain>
    </source>
</reference>
<evidence type="ECO:0000313" key="23">
    <source>
        <dbReference type="Proteomes" id="UP000282269"/>
    </source>
</evidence>
<evidence type="ECO:0000313" key="17">
    <source>
        <dbReference type="Proteomes" id="UP000267993"/>
    </source>
</evidence>
<dbReference type="EMBL" id="CP011056">
    <property type="protein sequence ID" value="AKA76963.1"/>
    <property type="molecule type" value="Genomic_DNA"/>
</dbReference>
<evidence type="ECO:0000313" key="14">
    <source>
        <dbReference type="Proteomes" id="UP000033085"/>
    </source>
</evidence>